<proteinExistence type="predicted"/>
<gene>
    <name evidence="2" type="ORF">SEMRO_416_G138590.1</name>
</gene>
<feature type="compositionally biased region" description="Polar residues" evidence="1">
    <location>
        <begin position="10"/>
        <end position="24"/>
    </location>
</feature>
<feature type="region of interest" description="Disordered" evidence="1">
    <location>
        <begin position="155"/>
        <end position="253"/>
    </location>
</feature>
<keyword evidence="3" id="KW-1185">Reference proteome</keyword>
<evidence type="ECO:0000313" key="3">
    <source>
        <dbReference type="Proteomes" id="UP001153069"/>
    </source>
</evidence>
<sequence length="253" mass="28299">MNNKLAMASLNRNKSAPTTTSSGKSMEMKMNKKTARLLSALLHLTKHEKSNSPPNKQDLDETSAMSLTEEFSETAEFIETAVFSAPRDTQEEQEEVAQAEVLVAQEEVAQDEQDEEDSEVVFEFDVDDFEALAGLDIDNLGDLLCLMGLDDEPHRENAEEAPRETAEIQKGETPTVQKHALSKKRPSKKSDQHGRFQDDILRRLQKQLKETKAAYTPYTYGRNGLAVDGGQEQADYDDNETSQLSTSTDGPYY</sequence>
<accession>A0A9N8DXB2</accession>
<dbReference type="Proteomes" id="UP001153069">
    <property type="component" value="Unassembled WGS sequence"/>
</dbReference>
<reference evidence="2" key="1">
    <citation type="submission" date="2020-06" db="EMBL/GenBank/DDBJ databases">
        <authorList>
            <consortium name="Plant Systems Biology data submission"/>
        </authorList>
    </citation>
    <scope>NUCLEOTIDE SEQUENCE</scope>
    <source>
        <strain evidence="2">D6</strain>
    </source>
</reference>
<feature type="region of interest" description="Disordered" evidence="1">
    <location>
        <begin position="1"/>
        <end position="29"/>
    </location>
</feature>
<feature type="compositionally biased region" description="Polar residues" evidence="1">
    <location>
        <begin position="241"/>
        <end position="253"/>
    </location>
</feature>
<comment type="caution">
    <text evidence="2">The sequence shown here is derived from an EMBL/GenBank/DDBJ whole genome shotgun (WGS) entry which is preliminary data.</text>
</comment>
<protein>
    <submittedName>
        <fullName evidence="2">Uncharacterized protein</fullName>
    </submittedName>
</protein>
<evidence type="ECO:0000256" key="1">
    <source>
        <dbReference type="SAM" id="MobiDB-lite"/>
    </source>
</evidence>
<name>A0A9N8DXB2_9STRA</name>
<organism evidence="2 3">
    <name type="scientific">Seminavis robusta</name>
    <dbReference type="NCBI Taxonomy" id="568900"/>
    <lineage>
        <taxon>Eukaryota</taxon>
        <taxon>Sar</taxon>
        <taxon>Stramenopiles</taxon>
        <taxon>Ochrophyta</taxon>
        <taxon>Bacillariophyta</taxon>
        <taxon>Bacillariophyceae</taxon>
        <taxon>Bacillariophycidae</taxon>
        <taxon>Naviculales</taxon>
        <taxon>Naviculaceae</taxon>
        <taxon>Seminavis</taxon>
    </lineage>
</organism>
<evidence type="ECO:0000313" key="2">
    <source>
        <dbReference type="EMBL" id="CAB9510030.1"/>
    </source>
</evidence>
<feature type="compositionally biased region" description="Basic and acidic residues" evidence="1">
    <location>
        <begin position="155"/>
        <end position="170"/>
    </location>
</feature>
<dbReference type="EMBL" id="CAICTM010000415">
    <property type="protein sequence ID" value="CAB9510030.1"/>
    <property type="molecule type" value="Genomic_DNA"/>
</dbReference>
<feature type="compositionally biased region" description="Basic and acidic residues" evidence="1">
    <location>
        <begin position="188"/>
        <end position="212"/>
    </location>
</feature>
<dbReference type="AlphaFoldDB" id="A0A9N8DXB2"/>